<dbReference type="AlphaFoldDB" id="A0AA39SSV9"/>
<sequence>MASDSEVAARVEEQARGRGEQRTHTKRSKSKGPSTDALEARMVGLEEAISGSQTTLSDVVGRLDGLEADYGEITQATKSVIREFQKGFKEDLCFLTQELRNLRTFVEHELRAIRPEVDEIRTEWASHRNSPSTSLGATTSTNTIQVPKPSTYSGNRKAMEVENFLFGLEQYFEAKGVRDDATRIANAPAFLRESAQLWWRRKHGDTINPIRTWDDFKRELKKQFSPTNAEKEARGRLRRLKQSGSISDYVKEFTTLTLEIEDMSDKDQLFFFMDGLKDWARVELERRNVQDIGTAIAAAESLADLTRSKERSDNHGEERDKPKDHDRKEKGHSKPDKGDNRHDQQGGKPEKIKPKSPCFICNGPHWVRDCPHRKTLNAMVTQLEESKATEGQASMGSIQQIYAIDGQAKPPTLAKKGLMFVKATIRGKQVRAMLDTGATHNFISVDEAKRLGLRITNDEGAIKAANSPVKLIDGTAKGVTVHLGPWSGKLDFSVVPLDDYQLVLGMAFFQQANAFPQPAANTLSILDGDKAYTVPVEHLTTSEFKTLSAIQLVEKPSSPTSPRNINMAKGVPRKRSRARHGKQRSKATEGGATNAKLPFQQRRPTCTKPKESTPCSTRPTPEMKATPHERLPNPKSTRPKGPIRGKLQQTWHPRDEDVAKSGGGGCHVPLSPRSRFQAKGSTCSQQGHKAPERL</sequence>
<dbReference type="PANTHER" id="PTHR15503">
    <property type="entry name" value="LDOC1 RELATED"/>
    <property type="match status" value="1"/>
</dbReference>
<protein>
    <recommendedName>
        <fullName evidence="2">Retrotransposon gag domain-containing protein</fullName>
    </recommendedName>
</protein>
<dbReference type="GO" id="GO:0004190">
    <property type="term" value="F:aspartic-type endopeptidase activity"/>
    <property type="evidence" value="ECO:0007669"/>
    <property type="project" value="InterPro"/>
</dbReference>
<proteinExistence type="predicted"/>
<reference evidence="3" key="1">
    <citation type="journal article" date="2022" name="Plant J.">
        <title>Strategies of tolerance reflected in two North American maple genomes.</title>
        <authorList>
            <person name="McEvoy S.L."/>
            <person name="Sezen U.U."/>
            <person name="Trouern-Trend A."/>
            <person name="McMahon S.M."/>
            <person name="Schaberg P.G."/>
            <person name="Yang J."/>
            <person name="Wegrzyn J.L."/>
            <person name="Swenson N.G."/>
        </authorList>
    </citation>
    <scope>NUCLEOTIDE SEQUENCE</scope>
    <source>
        <strain evidence="3">NS2018</strain>
    </source>
</reference>
<name>A0AA39SSV9_ACESA</name>
<evidence type="ECO:0000259" key="2">
    <source>
        <dbReference type="Pfam" id="PF03732"/>
    </source>
</evidence>
<dbReference type="InterPro" id="IPR001969">
    <property type="entry name" value="Aspartic_peptidase_AS"/>
</dbReference>
<dbReference type="GO" id="GO:0006508">
    <property type="term" value="P:proteolysis"/>
    <property type="evidence" value="ECO:0007669"/>
    <property type="project" value="InterPro"/>
</dbReference>
<gene>
    <name evidence="3" type="ORF">LWI29_012169</name>
</gene>
<feature type="compositionally biased region" description="Basic and acidic residues" evidence="1">
    <location>
        <begin position="306"/>
        <end position="353"/>
    </location>
</feature>
<feature type="compositionally biased region" description="Basic and acidic residues" evidence="1">
    <location>
        <begin position="7"/>
        <end position="23"/>
    </location>
</feature>
<evidence type="ECO:0000313" key="4">
    <source>
        <dbReference type="Proteomes" id="UP001168877"/>
    </source>
</evidence>
<dbReference type="InterPro" id="IPR005162">
    <property type="entry name" value="Retrotrans_gag_dom"/>
</dbReference>
<feature type="region of interest" description="Disordered" evidence="1">
    <location>
        <begin position="555"/>
        <end position="694"/>
    </location>
</feature>
<feature type="region of interest" description="Disordered" evidence="1">
    <location>
        <begin position="303"/>
        <end position="356"/>
    </location>
</feature>
<comment type="caution">
    <text evidence="3">The sequence shown here is derived from an EMBL/GenBank/DDBJ whole genome shotgun (WGS) entry which is preliminary data.</text>
</comment>
<evidence type="ECO:0000256" key="1">
    <source>
        <dbReference type="SAM" id="MobiDB-lite"/>
    </source>
</evidence>
<dbReference type="Pfam" id="PF13975">
    <property type="entry name" value="gag-asp_proteas"/>
    <property type="match status" value="1"/>
</dbReference>
<dbReference type="PANTHER" id="PTHR15503:SF45">
    <property type="entry name" value="RNA-DIRECTED DNA POLYMERASE HOMOLOG"/>
    <property type="match status" value="1"/>
</dbReference>
<dbReference type="InterPro" id="IPR021109">
    <property type="entry name" value="Peptidase_aspartic_dom_sf"/>
</dbReference>
<dbReference type="PROSITE" id="PS00141">
    <property type="entry name" value="ASP_PROTEASE"/>
    <property type="match status" value="1"/>
</dbReference>
<evidence type="ECO:0000313" key="3">
    <source>
        <dbReference type="EMBL" id="KAK0594540.1"/>
    </source>
</evidence>
<accession>A0AA39SSV9</accession>
<dbReference type="CDD" id="cd00303">
    <property type="entry name" value="retropepsin_like"/>
    <property type="match status" value="1"/>
</dbReference>
<organism evidence="3 4">
    <name type="scientific">Acer saccharum</name>
    <name type="common">Sugar maple</name>
    <dbReference type="NCBI Taxonomy" id="4024"/>
    <lineage>
        <taxon>Eukaryota</taxon>
        <taxon>Viridiplantae</taxon>
        <taxon>Streptophyta</taxon>
        <taxon>Embryophyta</taxon>
        <taxon>Tracheophyta</taxon>
        <taxon>Spermatophyta</taxon>
        <taxon>Magnoliopsida</taxon>
        <taxon>eudicotyledons</taxon>
        <taxon>Gunneridae</taxon>
        <taxon>Pentapetalae</taxon>
        <taxon>rosids</taxon>
        <taxon>malvids</taxon>
        <taxon>Sapindales</taxon>
        <taxon>Sapindaceae</taxon>
        <taxon>Hippocastanoideae</taxon>
        <taxon>Acereae</taxon>
        <taxon>Acer</taxon>
    </lineage>
</organism>
<feature type="compositionally biased region" description="Polar residues" evidence="1">
    <location>
        <begin position="127"/>
        <end position="151"/>
    </location>
</feature>
<feature type="region of interest" description="Disordered" evidence="1">
    <location>
        <begin position="124"/>
        <end position="151"/>
    </location>
</feature>
<dbReference type="EMBL" id="JAUESC010000028">
    <property type="protein sequence ID" value="KAK0594540.1"/>
    <property type="molecule type" value="Genomic_DNA"/>
</dbReference>
<dbReference type="Pfam" id="PF03732">
    <property type="entry name" value="Retrotrans_gag"/>
    <property type="match status" value="1"/>
</dbReference>
<feature type="region of interest" description="Disordered" evidence="1">
    <location>
        <begin position="1"/>
        <end position="38"/>
    </location>
</feature>
<keyword evidence="4" id="KW-1185">Reference proteome</keyword>
<feature type="domain" description="Retrotransposon gag" evidence="2">
    <location>
        <begin position="187"/>
        <end position="277"/>
    </location>
</feature>
<dbReference type="Proteomes" id="UP001168877">
    <property type="component" value="Unassembled WGS sequence"/>
</dbReference>
<dbReference type="SUPFAM" id="SSF50630">
    <property type="entry name" value="Acid proteases"/>
    <property type="match status" value="1"/>
</dbReference>
<dbReference type="InterPro" id="IPR032567">
    <property type="entry name" value="RTL1-rel"/>
</dbReference>
<feature type="compositionally biased region" description="Basic residues" evidence="1">
    <location>
        <begin position="571"/>
        <end position="585"/>
    </location>
</feature>
<reference evidence="3" key="2">
    <citation type="submission" date="2023-06" db="EMBL/GenBank/DDBJ databases">
        <authorList>
            <person name="Swenson N.G."/>
            <person name="Wegrzyn J.L."/>
            <person name="Mcevoy S.L."/>
        </authorList>
    </citation>
    <scope>NUCLEOTIDE SEQUENCE</scope>
    <source>
        <strain evidence="3">NS2018</strain>
        <tissue evidence="3">Leaf</tissue>
    </source>
</reference>
<dbReference type="Gene3D" id="2.40.70.10">
    <property type="entry name" value="Acid Proteases"/>
    <property type="match status" value="1"/>
</dbReference>